<gene>
    <name evidence="1" type="ORF">IFE08_03500</name>
</gene>
<dbReference type="Proteomes" id="UP000593915">
    <property type="component" value="Chromosome"/>
</dbReference>
<evidence type="ECO:0000313" key="1">
    <source>
        <dbReference type="EMBL" id="QOW61466.1"/>
    </source>
</evidence>
<organism evidence="1 2">
    <name type="scientific">Treponema pedis</name>
    <dbReference type="NCBI Taxonomy" id="409322"/>
    <lineage>
        <taxon>Bacteria</taxon>
        <taxon>Pseudomonadati</taxon>
        <taxon>Spirochaetota</taxon>
        <taxon>Spirochaetia</taxon>
        <taxon>Spirochaetales</taxon>
        <taxon>Treponemataceae</taxon>
        <taxon>Treponema</taxon>
    </lineage>
</organism>
<reference evidence="1 2" key="1">
    <citation type="submission" date="2020-09" db="EMBL/GenBank/DDBJ databases">
        <title>Characterization of Treponema spp. from bovine digital dermatitis in Korea.</title>
        <authorList>
            <person name="Espiritu H.M."/>
            <person name="Cho Y.I."/>
            <person name="Mamuad L."/>
        </authorList>
    </citation>
    <scope>NUCLEOTIDE SEQUENCE [LARGE SCALE GENOMIC DNA]</scope>
    <source>
        <strain evidence="1 2">KS1</strain>
    </source>
</reference>
<protein>
    <recommendedName>
        <fullName evidence="3">Lipoprotein</fullName>
    </recommendedName>
</protein>
<evidence type="ECO:0008006" key="3">
    <source>
        <dbReference type="Google" id="ProtNLM"/>
    </source>
</evidence>
<dbReference type="EMBL" id="CP061839">
    <property type="protein sequence ID" value="QOW61466.1"/>
    <property type="molecule type" value="Genomic_DNA"/>
</dbReference>
<dbReference type="PROSITE" id="PS51257">
    <property type="entry name" value="PROKAR_LIPOPROTEIN"/>
    <property type="match status" value="1"/>
</dbReference>
<accession>A0A7S6WQI0</accession>
<name>A0A7S6WQI0_9SPIR</name>
<evidence type="ECO:0000313" key="2">
    <source>
        <dbReference type="Proteomes" id="UP000593915"/>
    </source>
</evidence>
<dbReference type="RefSeq" id="WP_024467954.1">
    <property type="nucleotide sequence ID" value="NZ_CP061839.1"/>
</dbReference>
<dbReference type="AlphaFoldDB" id="A0A7S6WQI0"/>
<proteinExistence type="predicted"/>
<sequence>MKQKRMFSILGLLILAVSAVVLTVSCGKVPSKYIGNYSGTWTLIKEAIPGTWEGTVDKDGKFNMSLNYGETKNITLTVLKNGSFSGNVVIDNDKFDIKGEIKDTVVGGTLSENGTPVGTLTGKKK</sequence>